<keyword evidence="2" id="KW-1185">Reference proteome</keyword>
<dbReference type="Proteomes" id="UP000727407">
    <property type="component" value="Unassembled WGS sequence"/>
</dbReference>
<dbReference type="AlphaFoldDB" id="A0A8J4X096"/>
<organism evidence="1 2">
    <name type="scientific">Clarias magur</name>
    <name type="common">Asian catfish</name>
    <name type="synonym">Macropteronotus magur</name>
    <dbReference type="NCBI Taxonomy" id="1594786"/>
    <lineage>
        <taxon>Eukaryota</taxon>
        <taxon>Metazoa</taxon>
        <taxon>Chordata</taxon>
        <taxon>Craniata</taxon>
        <taxon>Vertebrata</taxon>
        <taxon>Euteleostomi</taxon>
        <taxon>Actinopterygii</taxon>
        <taxon>Neopterygii</taxon>
        <taxon>Teleostei</taxon>
        <taxon>Ostariophysi</taxon>
        <taxon>Siluriformes</taxon>
        <taxon>Clariidae</taxon>
        <taxon>Clarias</taxon>
    </lineage>
</organism>
<comment type="caution">
    <text evidence="1">The sequence shown here is derived from an EMBL/GenBank/DDBJ whole genome shotgun (WGS) entry which is preliminary data.</text>
</comment>
<evidence type="ECO:0000313" key="1">
    <source>
        <dbReference type="EMBL" id="KAF5888888.1"/>
    </source>
</evidence>
<evidence type="ECO:0000313" key="2">
    <source>
        <dbReference type="Proteomes" id="UP000727407"/>
    </source>
</evidence>
<protein>
    <submittedName>
        <fullName evidence="1">Large tegument protein deneddylase</fullName>
    </submittedName>
</protein>
<dbReference type="EMBL" id="QNUK01000901">
    <property type="protein sequence ID" value="KAF5888888.1"/>
    <property type="molecule type" value="Genomic_DNA"/>
</dbReference>
<reference evidence="1" key="1">
    <citation type="submission" date="2020-07" db="EMBL/GenBank/DDBJ databases">
        <title>Clarias magur genome sequencing, assembly and annotation.</title>
        <authorList>
            <person name="Kushwaha B."/>
            <person name="Kumar R."/>
            <person name="Das P."/>
            <person name="Joshi C.G."/>
            <person name="Kumar D."/>
            <person name="Nagpure N.S."/>
            <person name="Pandey M."/>
            <person name="Agarwal S."/>
            <person name="Srivastava S."/>
            <person name="Singh M."/>
            <person name="Sahoo L."/>
            <person name="Jayasankar P."/>
            <person name="Meher P.K."/>
            <person name="Koringa P.G."/>
            <person name="Iquebal M.A."/>
            <person name="Das S.P."/>
            <person name="Bit A."/>
            <person name="Patnaik S."/>
            <person name="Patel N."/>
            <person name="Shah T.M."/>
            <person name="Hinsu A."/>
            <person name="Jena J.K."/>
        </authorList>
    </citation>
    <scope>NUCLEOTIDE SEQUENCE</scope>
    <source>
        <strain evidence="1">CIFAMagur01</strain>
        <tissue evidence="1">Testis</tissue>
    </source>
</reference>
<accession>A0A8J4X096</accession>
<gene>
    <name evidence="1" type="primary">mdv049</name>
    <name evidence="1" type="ORF">DAT39_021414</name>
</gene>
<sequence length="124" mass="13695">MSHSDSLPIRSEVRENNVHIVLFTRDRSLGAAVPDVLWTLSAPPAGLGSTALKRGLKVASPSLYQLTGNVTVAKVDPEFDLEKISISPDAPPSRPPLRLNRMDLLLEFEQLKDYRFDLHTAGTF</sequence>
<name>A0A8J4X096_CLAMG</name>
<proteinExistence type="predicted"/>